<dbReference type="EMBL" id="DVMN01000002">
    <property type="protein sequence ID" value="HIU20646.1"/>
    <property type="molecule type" value="Genomic_DNA"/>
</dbReference>
<proteinExistence type="predicted"/>
<accession>A0A9D1L1J3</accession>
<dbReference type="Pfam" id="PF02482">
    <property type="entry name" value="Ribosomal_S30AE"/>
    <property type="match status" value="1"/>
</dbReference>
<dbReference type="AlphaFoldDB" id="A0A9D1L1J3"/>
<comment type="caution">
    <text evidence="1">The sequence shown here is derived from an EMBL/GenBank/DDBJ whole genome shotgun (WGS) entry which is preliminary data.</text>
</comment>
<dbReference type="InterPro" id="IPR003489">
    <property type="entry name" value="RHF/RaiA"/>
</dbReference>
<gene>
    <name evidence="1" type="primary">raiA</name>
    <name evidence="1" type="ORF">IAD51_00170</name>
</gene>
<evidence type="ECO:0000313" key="2">
    <source>
        <dbReference type="Proteomes" id="UP000824088"/>
    </source>
</evidence>
<name>A0A9D1L1J3_9FIRM</name>
<sequence>MKFEIFGKDYNVSDSLKAITEKKCAKLDKYFHDDDDAVAKFIVTLEGGTYTTDMTVVYRSQTYRAEASSDSPFDNIDLVIPRLLGQIRKQKDIWGKGKRGSENVYEEEEED</sequence>
<reference evidence="1" key="1">
    <citation type="submission" date="2020-10" db="EMBL/GenBank/DDBJ databases">
        <authorList>
            <person name="Gilroy R."/>
        </authorList>
    </citation>
    <scope>NUCLEOTIDE SEQUENCE</scope>
    <source>
        <strain evidence="1">1063</strain>
    </source>
</reference>
<dbReference type="Gene3D" id="3.30.160.100">
    <property type="entry name" value="Ribosome hibernation promotion factor-like"/>
    <property type="match status" value="1"/>
</dbReference>
<evidence type="ECO:0000313" key="1">
    <source>
        <dbReference type="EMBL" id="HIU20646.1"/>
    </source>
</evidence>
<dbReference type="Proteomes" id="UP000824088">
    <property type="component" value="Unassembled WGS sequence"/>
</dbReference>
<dbReference type="SUPFAM" id="SSF69754">
    <property type="entry name" value="Ribosome binding protein Y (YfiA homologue)"/>
    <property type="match status" value="1"/>
</dbReference>
<dbReference type="InterPro" id="IPR036567">
    <property type="entry name" value="RHF-like"/>
</dbReference>
<reference evidence="1" key="2">
    <citation type="journal article" date="2021" name="PeerJ">
        <title>Extensive microbial diversity within the chicken gut microbiome revealed by metagenomics and culture.</title>
        <authorList>
            <person name="Gilroy R."/>
            <person name="Ravi A."/>
            <person name="Getino M."/>
            <person name="Pursley I."/>
            <person name="Horton D.L."/>
            <person name="Alikhan N.F."/>
            <person name="Baker D."/>
            <person name="Gharbi K."/>
            <person name="Hall N."/>
            <person name="Watson M."/>
            <person name="Adriaenssens E.M."/>
            <person name="Foster-Nyarko E."/>
            <person name="Jarju S."/>
            <person name="Secka A."/>
            <person name="Antonio M."/>
            <person name="Oren A."/>
            <person name="Chaudhuri R.R."/>
            <person name="La Ragione R."/>
            <person name="Hildebrand F."/>
            <person name="Pallen M.J."/>
        </authorList>
    </citation>
    <scope>NUCLEOTIDE SEQUENCE</scope>
    <source>
        <strain evidence="1">1063</strain>
    </source>
</reference>
<protein>
    <submittedName>
        <fullName evidence="1">Ribosome-associated translation inhibitor RaiA</fullName>
    </submittedName>
</protein>
<dbReference type="NCBIfam" id="TIGR00741">
    <property type="entry name" value="yfiA"/>
    <property type="match status" value="1"/>
</dbReference>
<organism evidence="1 2">
    <name type="scientific">Candidatus Limadaptatus stercorigallinarum</name>
    <dbReference type="NCBI Taxonomy" id="2840845"/>
    <lineage>
        <taxon>Bacteria</taxon>
        <taxon>Bacillati</taxon>
        <taxon>Bacillota</taxon>
        <taxon>Clostridia</taxon>
        <taxon>Eubacteriales</taxon>
        <taxon>Candidatus Limadaptatus</taxon>
    </lineage>
</organism>